<sequence length="255" mass="28150">MRSDDEAFDAMGRLGFGTNEAEVLVTLHELGTATAREVNQAADVSRPQVYSAVESLENRGLVNVQHANPREFQPVTVEETESLLTRRFERDIERVGDRLREAASRREGPSEEREDIWTVRGRESVTERVTQLVRDAEVRVVFGAETADLLTEGIYDALTERAAAGVDVTVVSTDPAVRERFADADVTVLAPDIHDDEANHTGRMLLVDDHTVLHSVLGEEALPGASRETAYWSADSGFASTLIAMMERTLQNQTA</sequence>
<reference evidence="2 3" key="1">
    <citation type="journal article" date="2019" name="Int. J. Syst. Evol. Microbiol.">
        <title>The Global Catalogue of Microorganisms (GCM) 10K type strain sequencing project: providing services to taxonomists for standard genome sequencing and annotation.</title>
        <authorList>
            <consortium name="The Broad Institute Genomics Platform"/>
            <consortium name="The Broad Institute Genome Sequencing Center for Infectious Disease"/>
            <person name="Wu L."/>
            <person name="Ma J."/>
        </authorList>
    </citation>
    <scope>NUCLEOTIDE SEQUENCE [LARGE SCALE GENOMIC DNA]</scope>
    <source>
        <strain evidence="2 3">CGMCC 1.12285</strain>
    </source>
</reference>
<evidence type="ECO:0000313" key="3">
    <source>
        <dbReference type="Proteomes" id="UP001597111"/>
    </source>
</evidence>
<dbReference type="PANTHER" id="PTHR34293:SF1">
    <property type="entry name" value="HTH-TYPE TRANSCRIPTIONAL REGULATOR TRMBL2"/>
    <property type="match status" value="1"/>
</dbReference>
<name>A0ABD6B1F3_9EURY</name>
<dbReference type="AlphaFoldDB" id="A0ABD6B1F3"/>
<dbReference type="SUPFAM" id="SSF46785">
    <property type="entry name" value="Winged helix' DNA-binding domain"/>
    <property type="match status" value="1"/>
</dbReference>
<dbReference type="PANTHER" id="PTHR34293">
    <property type="entry name" value="HTH-TYPE TRANSCRIPTIONAL REGULATOR TRMBL2"/>
    <property type="match status" value="1"/>
</dbReference>
<dbReference type="Gene3D" id="1.10.10.10">
    <property type="entry name" value="Winged helix-like DNA-binding domain superfamily/Winged helix DNA-binding domain"/>
    <property type="match status" value="1"/>
</dbReference>
<accession>A0ABD6B1F3</accession>
<dbReference type="InterPro" id="IPR002831">
    <property type="entry name" value="Tscrpt_reg_TrmB_N"/>
</dbReference>
<dbReference type="InterPro" id="IPR051797">
    <property type="entry name" value="TrmB-like"/>
</dbReference>
<protein>
    <submittedName>
        <fullName evidence="2">TrmB family transcriptional regulator</fullName>
    </submittedName>
</protein>
<dbReference type="InterPro" id="IPR036390">
    <property type="entry name" value="WH_DNA-bd_sf"/>
</dbReference>
<dbReference type="InterPro" id="IPR036388">
    <property type="entry name" value="WH-like_DNA-bd_sf"/>
</dbReference>
<dbReference type="EMBL" id="JBHUDH010000003">
    <property type="protein sequence ID" value="MFD1524762.1"/>
    <property type="molecule type" value="Genomic_DNA"/>
</dbReference>
<gene>
    <name evidence="2" type="ORF">ACFR9S_00415</name>
</gene>
<dbReference type="Pfam" id="PF01978">
    <property type="entry name" value="TrmB"/>
    <property type="match status" value="1"/>
</dbReference>
<organism evidence="2 3">
    <name type="scientific">Halolamina salina</name>
    <dbReference type="NCBI Taxonomy" id="1220023"/>
    <lineage>
        <taxon>Archaea</taxon>
        <taxon>Methanobacteriati</taxon>
        <taxon>Methanobacteriota</taxon>
        <taxon>Stenosarchaea group</taxon>
        <taxon>Halobacteria</taxon>
        <taxon>Halobacteriales</taxon>
        <taxon>Haloferacaceae</taxon>
    </lineage>
</organism>
<feature type="domain" description="Transcription regulator TrmB N-terminal" evidence="1">
    <location>
        <begin position="13"/>
        <end position="77"/>
    </location>
</feature>
<dbReference type="Proteomes" id="UP001597111">
    <property type="component" value="Unassembled WGS sequence"/>
</dbReference>
<comment type="caution">
    <text evidence="2">The sequence shown here is derived from an EMBL/GenBank/DDBJ whole genome shotgun (WGS) entry which is preliminary data.</text>
</comment>
<proteinExistence type="predicted"/>
<evidence type="ECO:0000259" key="1">
    <source>
        <dbReference type="Pfam" id="PF01978"/>
    </source>
</evidence>
<keyword evidence="3" id="KW-1185">Reference proteome</keyword>
<dbReference type="RefSeq" id="WP_379732573.1">
    <property type="nucleotide sequence ID" value="NZ_JBHSWZ010000355.1"/>
</dbReference>
<evidence type="ECO:0000313" key="2">
    <source>
        <dbReference type="EMBL" id="MFD1524762.1"/>
    </source>
</evidence>